<organism evidence="1">
    <name type="scientific">marine metagenome</name>
    <dbReference type="NCBI Taxonomy" id="408172"/>
    <lineage>
        <taxon>unclassified sequences</taxon>
        <taxon>metagenomes</taxon>
        <taxon>ecological metagenomes</taxon>
    </lineage>
</organism>
<sequence length="87" mass="10025">MEFYDNESMFELGSEMTVRVEMISGSDPHGGGFREGKYPVVIIDNVYKNPDRIYDFVNTLPIPLANCNYEKYYGNRVTIDNFIGNEN</sequence>
<proteinExistence type="predicted"/>
<evidence type="ECO:0000313" key="1">
    <source>
        <dbReference type="EMBL" id="SVA48126.1"/>
    </source>
</evidence>
<reference evidence="1" key="1">
    <citation type="submission" date="2018-05" db="EMBL/GenBank/DDBJ databases">
        <authorList>
            <person name="Lanie J.A."/>
            <person name="Ng W.-L."/>
            <person name="Kazmierczak K.M."/>
            <person name="Andrzejewski T.M."/>
            <person name="Davidsen T.M."/>
            <person name="Wayne K.J."/>
            <person name="Tettelin H."/>
            <person name="Glass J.I."/>
            <person name="Rusch D."/>
            <person name="Podicherti R."/>
            <person name="Tsui H.-C.T."/>
            <person name="Winkler M.E."/>
        </authorList>
    </citation>
    <scope>NUCLEOTIDE SEQUENCE</scope>
</reference>
<feature type="non-terminal residue" evidence="1">
    <location>
        <position position="87"/>
    </location>
</feature>
<name>A0A381W6E5_9ZZZZ</name>
<gene>
    <name evidence="1" type="ORF">METZ01_LOCUS100980</name>
</gene>
<dbReference type="AlphaFoldDB" id="A0A381W6E5"/>
<protein>
    <submittedName>
        <fullName evidence="1">Uncharacterized protein</fullName>
    </submittedName>
</protein>
<dbReference type="EMBL" id="UINC01010854">
    <property type="protein sequence ID" value="SVA48126.1"/>
    <property type="molecule type" value="Genomic_DNA"/>
</dbReference>
<accession>A0A381W6E5</accession>